<dbReference type="Pfam" id="PF13304">
    <property type="entry name" value="AAA_21"/>
    <property type="match status" value="1"/>
</dbReference>
<feature type="domain" description="Endonuclease GajA/Old nuclease/RecF-like AAA" evidence="1">
    <location>
        <begin position="22"/>
        <end position="64"/>
    </location>
</feature>
<evidence type="ECO:0000259" key="1">
    <source>
        <dbReference type="Pfam" id="PF13175"/>
    </source>
</evidence>
<dbReference type="Gene3D" id="3.40.50.300">
    <property type="entry name" value="P-loop containing nucleotide triphosphate hydrolases"/>
    <property type="match status" value="2"/>
</dbReference>
<dbReference type="Proteomes" id="UP000190774">
    <property type="component" value="Unassembled WGS sequence"/>
</dbReference>
<dbReference type="InterPro" id="IPR014555">
    <property type="entry name" value="RecF-like"/>
</dbReference>
<evidence type="ECO:0008006" key="5">
    <source>
        <dbReference type="Google" id="ProtNLM"/>
    </source>
</evidence>
<dbReference type="AlphaFoldDB" id="A0A1T4Z3G4"/>
<dbReference type="PANTHER" id="PTHR43581">
    <property type="entry name" value="ATP/GTP PHOSPHATASE"/>
    <property type="match status" value="1"/>
</dbReference>
<protein>
    <recommendedName>
        <fullName evidence="5">ATPase/GTPase, AAA15 family</fullName>
    </recommendedName>
</protein>
<dbReference type="GO" id="GO:0005524">
    <property type="term" value="F:ATP binding"/>
    <property type="evidence" value="ECO:0007669"/>
    <property type="project" value="InterPro"/>
</dbReference>
<dbReference type="GO" id="GO:0016887">
    <property type="term" value="F:ATP hydrolysis activity"/>
    <property type="evidence" value="ECO:0007669"/>
    <property type="project" value="InterPro"/>
</dbReference>
<evidence type="ECO:0000313" key="3">
    <source>
        <dbReference type="EMBL" id="SKB08589.1"/>
    </source>
</evidence>
<feature type="domain" description="ATPase AAA-type core" evidence="2">
    <location>
        <begin position="213"/>
        <end position="293"/>
    </location>
</feature>
<dbReference type="Pfam" id="PF13175">
    <property type="entry name" value="AAA_15"/>
    <property type="match status" value="1"/>
</dbReference>
<dbReference type="InterPro" id="IPR051396">
    <property type="entry name" value="Bact_Antivir_Def_Nuclease"/>
</dbReference>
<reference evidence="4" key="1">
    <citation type="submission" date="2017-02" db="EMBL/GenBank/DDBJ databases">
        <authorList>
            <person name="Varghese N."/>
            <person name="Submissions S."/>
        </authorList>
    </citation>
    <scope>NUCLEOTIDE SEQUENCE [LARGE SCALE GENOMIC DNA]</scope>
    <source>
        <strain evidence="4">ATCC 700200</strain>
    </source>
</reference>
<dbReference type="PIRSF" id="PIRSF029347">
    <property type="entry name" value="RecF"/>
    <property type="match status" value="1"/>
</dbReference>
<dbReference type="InterPro" id="IPR041685">
    <property type="entry name" value="AAA_GajA/Old/RecF-like"/>
</dbReference>
<dbReference type="InterPro" id="IPR027417">
    <property type="entry name" value="P-loop_NTPase"/>
</dbReference>
<accession>A0A1T4Z3G4</accession>
<dbReference type="SUPFAM" id="SSF52540">
    <property type="entry name" value="P-loop containing nucleoside triphosphate hydrolases"/>
    <property type="match status" value="1"/>
</dbReference>
<organism evidence="3 4">
    <name type="scientific">Prosthecobacter debontii</name>
    <dbReference type="NCBI Taxonomy" id="48467"/>
    <lineage>
        <taxon>Bacteria</taxon>
        <taxon>Pseudomonadati</taxon>
        <taxon>Verrucomicrobiota</taxon>
        <taxon>Verrucomicrobiia</taxon>
        <taxon>Verrucomicrobiales</taxon>
        <taxon>Verrucomicrobiaceae</taxon>
        <taxon>Prosthecobacter</taxon>
    </lineage>
</organism>
<proteinExistence type="predicted"/>
<gene>
    <name evidence="3" type="ORF">SAMN02745166_04973</name>
</gene>
<dbReference type="EMBL" id="FUYE01000028">
    <property type="protein sequence ID" value="SKB08589.1"/>
    <property type="molecule type" value="Genomic_DNA"/>
</dbReference>
<evidence type="ECO:0000313" key="4">
    <source>
        <dbReference type="Proteomes" id="UP000190774"/>
    </source>
</evidence>
<sequence>MALWGVSLSIDGLLREAGPVAMIHKLSIRNFKSIRELDLDCRRVNVFIGEPNVGKTNILEALSLWSFGTLCEIKKTLRINHINQLATDISFDQGTHVQCDDFKLTAYWTHLGAFIDYEIPGFETSKYKIDEKSGDVDCTSGQGYNEDAIKIHYYLFDPREPTDSGDPGVLVAPFGNNLAGVLSSNREARQAAGAFLEGSRYRLAVDRASRNVFLASDEDGTMTTLPYLAASETLRRMIFYQIVLATNRDAVLVFDEPEAHSFPPYTKTLAERIALDDQGNQFFLTTHSPYMLDSLLSKTPASELNVVLCRMENYATKAYALNQDQIDQIKEWSMDAFFNFDRLLPEVE</sequence>
<name>A0A1T4Z3G4_9BACT</name>
<dbReference type="InterPro" id="IPR003959">
    <property type="entry name" value="ATPase_AAA_core"/>
</dbReference>
<dbReference type="STRING" id="48467.SAMN02745166_04973"/>
<evidence type="ECO:0000259" key="2">
    <source>
        <dbReference type="Pfam" id="PF13304"/>
    </source>
</evidence>
<keyword evidence="4" id="KW-1185">Reference proteome</keyword>
<dbReference type="PANTHER" id="PTHR43581:SF2">
    <property type="entry name" value="EXCINUCLEASE ATPASE SUBUNIT"/>
    <property type="match status" value="1"/>
</dbReference>